<dbReference type="RefSeq" id="WP_121345044.1">
    <property type="nucleotide sequence ID" value="NZ_RBLG01000002.1"/>
</dbReference>
<dbReference type="EMBL" id="RBLG01000002">
    <property type="protein sequence ID" value="RKS53012.1"/>
    <property type="molecule type" value="Genomic_DNA"/>
</dbReference>
<gene>
    <name evidence="1" type="ORF">BC962_1257</name>
</gene>
<dbReference type="Pfam" id="PF13692">
    <property type="entry name" value="Glyco_trans_1_4"/>
    <property type="match status" value="1"/>
</dbReference>
<name>A0A495PTY2_9FLAO</name>
<dbReference type="GO" id="GO:0016740">
    <property type="term" value="F:transferase activity"/>
    <property type="evidence" value="ECO:0007669"/>
    <property type="project" value="UniProtKB-KW"/>
</dbReference>
<dbReference type="Proteomes" id="UP000276282">
    <property type="component" value="Unassembled WGS sequence"/>
</dbReference>
<organism evidence="1 2">
    <name type="scientific">Gillisia mitskevichiae</name>
    <dbReference type="NCBI Taxonomy" id="270921"/>
    <lineage>
        <taxon>Bacteria</taxon>
        <taxon>Pseudomonadati</taxon>
        <taxon>Bacteroidota</taxon>
        <taxon>Flavobacteriia</taxon>
        <taxon>Flavobacteriales</taxon>
        <taxon>Flavobacteriaceae</taxon>
        <taxon>Gillisia</taxon>
    </lineage>
</organism>
<keyword evidence="2" id="KW-1185">Reference proteome</keyword>
<accession>A0A495PTY2</accession>
<dbReference type="AlphaFoldDB" id="A0A495PTY2"/>
<evidence type="ECO:0000313" key="1">
    <source>
        <dbReference type="EMBL" id="RKS53012.1"/>
    </source>
</evidence>
<dbReference type="Gene3D" id="3.40.50.2000">
    <property type="entry name" value="Glycogen Phosphorylase B"/>
    <property type="match status" value="1"/>
</dbReference>
<evidence type="ECO:0000313" key="2">
    <source>
        <dbReference type="Proteomes" id="UP000276282"/>
    </source>
</evidence>
<sequence length="415" mass="47413">MSTVLVIGYVWPEPNSSAAGKRMLQLLKYFTSSNYKVIFGTTAAASTNAANLIELGITAVKIELNNSSFDTYIQDLQPEIVLFDRFMMEEQFGWRISKNSPSSIKILDTEDLHFLRNYREKELKATNSITNSELAKREIASIYRCDLSLIISEVEINILKETFNISQNLLLYIPFLLENIGNKEMVLLPSFEERKGFLSIGNFKHKPNVDAIKYLKKEIWPLIRKELPNEELHIYGAYPTAAVLQLNNPKENFYIKGWAKDAEEVVKKSKVSLAALRFGAGLKGKLTEAMQCGTPSVTTSIGAEGMHKELPWNGFIENDPKAFAESAINLYTTKAIWQESQLNGFKLINELYNKEFYYKLMDQKLKDLKEKLSAHRENNFIGGMLMHHRLKSTQYLSKYIEVKTELETLKSSLNT</sequence>
<reference evidence="1 2" key="1">
    <citation type="submission" date="2018-10" db="EMBL/GenBank/DDBJ databases">
        <title>Genomic Encyclopedia of Archaeal and Bacterial Type Strains, Phase II (KMG-II): from individual species to whole genera.</title>
        <authorList>
            <person name="Goeker M."/>
        </authorList>
    </citation>
    <scope>NUCLEOTIDE SEQUENCE [LARGE SCALE GENOMIC DNA]</scope>
    <source>
        <strain evidence="1 2">DSM 19839</strain>
    </source>
</reference>
<proteinExistence type="predicted"/>
<protein>
    <submittedName>
        <fullName evidence="1">Glycosyltransferase involved in cell wall biosynthesis</fullName>
    </submittedName>
</protein>
<dbReference type="SUPFAM" id="SSF53756">
    <property type="entry name" value="UDP-Glycosyltransferase/glycogen phosphorylase"/>
    <property type="match status" value="1"/>
</dbReference>
<comment type="caution">
    <text evidence="1">The sequence shown here is derived from an EMBL/GenBank/DDBJ whole genome shotgun (WGS) entry which is preliminary data.</text>
</comment>
<keyword evidence="1" id="KW-0808">Transferase</keyword>
<dbReference type="OrthoDB" id="9807209at2"/>